<name>A0A844ZRC9_9SPHN</name>
<dbReference type="Proteomes" id="UP000442714">
    <property type="component" value="Unassembled WGS sequence"/>
</dbReference>
<reference evidence="3 4" key="1">
    <citation type="submission" date="2019-12" db="EMBL/GenBank/DDBJ databases">
        <title>Genomic-based taxomic classification of the family Erythrobacteraceae.</title>
        <authorList>
            <person name="Xu L."/>
        </authorList>
    </citation>
    <scope>NUCLEOTIDE SEQUENCE [LARGE SCALE GENOMIC DNA]</scope>
    <source>
        <strain evidence="3 4">KCTC 52763</strain>
    </source>
</reference>
<evidence type="ECO:0000313" key="4">
    <source>
        <dbReference type="Proteomes" id="UP000442714"/>
    </source>
</evidence>
<dbReference type="RefSeq" id="WP_160603877.1">
    <property type="nucleotide sequence ID" value="NZ_WTYX01000001.1"/>
</dbReference>
<accession>A0A844ZRC9</accession>
<dbReference type="AlphaFoldDB" id="A0A844ZRC9"/>
<protein>
    <recommendedName>
        <fullName evidence="2">Uracil-DNA glycosylase-like domain-containing protein</fullName>
    </recommendedName>
</protein>
<sequence>MTEPSPTTLADEFAAALDWWRSAGVDHDFGDDVTEWLAAHEPDEISPQPPAKLAKNEVAAPPPPKKIGGEKESWPEDLAQFHNWWVTDSSIDDGGAYPALAPRGSAGAKLMIVVAEPEEHDSDTLLSGPQGRLLDGILKAAGFAAEDTYIAATLRRHTPVPDWAALKAAGLCDLLAHHIALAAPNRILTFGRNIPPLLGNDTAQGAAILHNINHDNRSTPVMSVGSLAQLLRSAGRRQRFWQHWLEWTDS</sequence>
<dbReference type="SUPFAM" id="SSF52141">
    <property type="entry name" value="Uracil-DNA glycosylase-like"/>
    <property type="match status" value="1"/>
</dbReference>
<dbReference type="InterPro" id="IPR005122">
    <property type="entry name" value="Uracil-DNA_glycosylase-like"/>
</dbReference>
<dbReference type="OrthoDB" id="5290748at2"/>
<proteinExistence type="predicted"/>
<organism evidence="3 4">
    <name type="scientific">Pontixanthobacter aquaemixtae</name>
    <dbReference type="NCBI Taxonomy" id="1958940"/>
    <lineage>
        <taxon>Bacteria</taxon>
        <taxon>Pseudomonadati</taxon>
        <taxon>Pseudomonadota</taxon>
        <taxon>Alphaproteobacteria</taxon>
        <taxon>Sphingomonadales</taxon>
        <taxon>Erythrobacteraceae</taxon>
        <taxon>Pontixanthobacter</taxon>
    </lineage>
</organism>
<keyword evidence="4" id="KW-1185">Reference proteome</keyword>
<comment type="caution">
    <text evidence="3">The sequence shown here is derived from an EMBL/GenBank/DDBJ whole genome shotgun (WGS) entry which is preliminary data.</text>
</comment>
<evidence type="ECO:0000259" key="2">
    <source>
        <dbReference type="Pfam" id="PF03167"/>
    </source>
</evidence>
<evidence type="ECO:0000313" key="3">
    <source>
        <dbReference type="EMBL" id="MXO90415.1"/>
    </source>
</evidence>
<dbReference type="InterPro" id="IPR036895">
    <property type="entry name" value="Uracil-DNA_glycosylase-like_sf"/>
</dbReference>
<evidence type="ECO:0000256" key="1">
    <source>
        <dbReference type="SAM" id="MobiDB-lite"/>
    </source>
</evidence>
<dbReference type="Gene3D" id="3.40.470.10">
    <property type="entry name" value="Uracil-DNA glycosylase-like domain"/>
    <property type="match status" value="1"/>
</dbReference>
<dbReference type="Pfam" id="PF03167">
    <property type="entry name" value="UDG"/>
    <property type="match status" value="1"/>
</dbReference>
<feature type="region of interest" description="Disordered" evidence="1">
    <location>
        <begin position="38"/>
        <end position="71"/>
    </location>
</feature>
<dbReference type="EMBL" id="WTYX01000001">
    <property type="protein sequence ID" value="MXO90415.1"/>
    <property type="molecule type" value="Genomic_DNA"/>
</dbReference>
<gene>
    <name evidence="3" type="ORF">GRI41_06250</name>
</gene>
<feature type="domain" description="Uracil-DNA glycosylase-like" evidence="2">
    <location>
        <begin position="103"/>
        <end position="237"/>
    </location>
</feature>